<evidence type="ECO:0000313" key="2">
    <source>
        <dbReference type="EMBL" id="WMN02216.1"/>
    </source>
</evidence>
<sequence>MSTAADSGYPSGPIPQVHGTDPVSLVLPPSADRLVEVWPEPVWVPEGERPPSWWLIGAHGGAGVSMLASSWSIAGDAMGAFPGGFEEESPFLVVVARESAWGLDRAHDLLTQHLSGYGGAGILLGLVTVAAHPGKIHPRLRQRREVIGGLVDDRLWRIPWIEDWISMTAAELPVWTPATPISTGRKREPAAIAVPREVAEVGADIRATILDHLRATQ</sequence>
<organism evidence="2 3">
    <name type="scientific">Rhodococcus erythropolis</name>
    <name type="common">Arthrobacter picolinophilus</name>
    <dbReference type="NCBI Taxonomy" id="1833"/>
    <lineage>
        <taxon>Bacteria</taxon>
        <taxon>Bacillati</taxon>
        <taxon>Actinomycetota</taxon>
        <taxon>Actinomycetes</taxon>
        <taxon>Mycobacteriales</taxon>
        <taxon>Nocardiaceae</taxon>
        <taxon>Rhodococcus</taxon>
        <taxon>Rhodococcus erythropolis group</taxon>
    </lineage>
</organism>
<name>A0AAX3ZZW1_RHOER</name>
<feature type="region of interest" description="Disordered" evidence="1">
    <location>
        <begin position="1"/>
        <end position="22"/>
    </location>
</feature>
<dbReference type="AlphaFoldDB" id="A0AAX3ZZW1"/>
<gene>
    <name evidence="2" type="ORF">QIE55_33355</name>
</gene>
<dbReference type="Proteomes" id="UP001230933">
    <property type="component" value="Plasmid pMGMM8_4"/>
</dbReference>
<evidence type="ECO:0000313" key="3">
    <source>
        <dbReference type="Proteomes" id="UP001230933"/>
    </source>
</evidence>
<geneLocation type="plasmid" evidence="2 3">
    <name>pMGMM8_4</name>
</geneLocation>
<keyword evidence="2" id="KW-0614">Plasmid</keyword>
<dbReference type="EMBL" id="CP133194">
    <property type="protein sequence ID" value="WMN02216.1"/>
    <property type="molecule type" value="Genomic_DNA"/>
</dbReference>
<dbReference type="RefSeq" id="WP_051720915.1">
    <property type="nucleotide sequence ID" value="NZ_CP133194.1"/>
</dbReference>
<accession>A0AAX3ZZW1</accession>
<protein>
    <submittedName>
        <fullName evidence="2">Uncharacterized protein</fullName>
    </submittedName>
</protein>
<evidence type="ECO:0000256" key="1">
    <source>
        <dbReference type="SAM" id="MobiDB-lite"/>
    </source>
</evidence>
<proteinExistence type="predicted"/>
<reference evidence="2" key="1">
    <citation type="submission" date="2023-08" db="EMBL/GenBank/DDBJ databases">
        <title>Isolation and Characterization of Rhodococcus erythropolis MGMM8.</title>
        <authorList>
            <person name="Diabankana R.G.C."/>
            <person name="Afordoanyi D.M."/>
            <person name="Validov S.Z."/>
        </authorList>
    </citation>
    <scope>NUCLEOTIDE SEQUENCE</scope>
    <source>
        <strain evidence="2">MGMM8</strain>
        <plasmid evidence="2">pMGMM8_4</plasmid>
    </source>
</reference>